<sequence length="164" mass="19054">MVTNKSLLQCKDIFEKKEYSNEEKVEILNQLLNGCNKQDEKTKHYASRALVHFNMRKWNGKSLVMTTISNYYLLEALVDISEVEKCHLLNGTLSIIKQKSSIQLYMHRVRRSIINAIHLDVVDNIDDHVHLLNSINEASIDNLIDDKKMNTPNTSKRKKTEKNL</sequence>
<dbReference type="EMBL" id="CAJNYD010000405">
    <property type="protein sequence ID" value="CAF3254303.1"/>
    <property type="molecule type" value="Genomic_DNA"/>
</dbReference>
<proteinExistence type="predicted"/>
<dbReference type="AlphaFoldDB" id="A0A817RGF6"/>
<evidence type="ECO:0000313" key="2">
    <source>
        <dbReference type="EMBL" id="CAF4554321.1"/>
    </source>
</evidence>
<reference evidence="1" key="1">
    <citation type="submission" date="2021-02" db="EMBL/GenBank/DDBJ databases">
        <authorList>
            <person name="Nowell W R."/>
        </authorList>
    </citation>
    <scope>NUCLEOTIDE SEQUENCE</scope>
</reference>
<evidence type="ECO:0000313" key="3">
    <source>
        <dbReference type="Proteomes" id="UP000663833"/>
    </source>
</evidence>
<dbReference type="Proteomes" id="UP000663851">
    <property type="component" value="Unassembled WGS sequence"/>
</dbReference>
<dbReference type="EMBL" id="CAJOBO010005966">
    <property type="protein sequence ID" value="CAF4554321.1"/>
    <property type="molecule type" value="Genomic_DNA"/>
</dbReference>
<dbReference type="Proteomes" id="UP000663833">
    <property type="component" value="Unassembled WGS sequence"/>
</dbReference>
<name>A0A817RGF6_9BILA</name>
<gene>
    <name evidence="2" type="ORF">HFQ381_LOCUS31066</name>
    <name evidence="1" type="ORF">LUA448_LOCUS5017</name>
</gene>
<comment type="caution">
    <text evidence="1">The sequence shown here is derived from an EMBL/GenBank/DDBJ whole genome shotgun (WGS) entry which is preliminary data.</text>
</comment>
<protein>
    <submittedName>
        <fullName evidence="1">Uncharacterized protein</fullName>
    </submittedName>
</protein>
<evidence type="ECO:0000313" key="1">
    <source>
        <dbReference type="EMBL" id="CAF3254303.1"/>
    </source>
</evidence>
<accession>A0A817RGF6</accession>
<organism evidence="1 3">
    <name type="scientific">Rotaria socialis</name>
    <dbReference type="NCBI Taxonomy" id="392032"/>
    <lineage>
        <taxon>Eukaryota</taxon>
        <taxon>Metazoa</taxon>
        <taxon>Spiralia</taxon>
        <taxon>Gnathifera</taxon>
        <taxon>Rotifera</taxon>
        <taxon>Eurotatoria</taxon>
        <taxon>Bdelloidea</taxon>
        <taxon>Philodinida</taxon>
        <taxon>Philodinidae</taxon>
        <taxon>Rotaria</taxon>
    </lineage>
</organism>